<name>A0A7G5XIS6_9BACT</name>
<dbReference type="AlphaFoldDB" id="A0A7G5XIS6"/>
<proteinExistence type="predicted"/>
<evidence type="ECO:0000313" key="1">
    <source>
        <dbReference type="EMBL" id="QNA45379.1"/>
    </source>
</evidence>
<evidence type="ECO:0000313" key="2">
    <source>
        <dbReference type="Proteomes" id="UP000515344"/>
    </source>
</evidence>
<reference evidence="2" key="1">
    <citation type="submission" date="2020-08" db="EMBL/GenBank/DDBJ databases">
        <title>Lacibacter sp. S13-6-6 genome sequencing.</title>
        <authorList>
            <person name="Jin L."/>
        </authorList>
    </citation>
    <scope>NUCLEOTIDE SEQUENCE [LARGE SCALE GENOMIC DNA]</scope>
    <source>
        <strain evidence="2">S13-6-6</strain>
    </source>
</reference>
<dbReference type="RefSeq" id="WP_182804377.1">
    <property type="nucleotide sequence ID" value="NZ_CP060007.1"/>
</dbReference>
<dbReference type="KEGG" id="lacs:H4075_04035"/>
<sequence length="115" mass="12848">MQKELLQKPQVETIGRHIGFEAGEEMAKRFFDKHPEQHYANTMGREMIEKILAQPGCAGITIVPGYNEQGIRQAILVGVDSNMNPILNYNVVKVTGELESEEGLVSDQTFKTAGW</sequence>
<gene>
    <name evidence="1" type="ORF">H4075_04035</name>
</gene>
<protein>
    <submittedName>
        <fullName evidence="1">Uncharacterized protein</fullName>
    </submittedName>
</protein>
<dbReference type="Proteomes" id="UP000515344">
    <property type="component" value="Chromosome"/>
</dbReference>
<dbReference type="EMBL" id="CP060007">
    <property type="protein sequence ID" value="QNA45379.1"/>
    <property type="molecule type" value="Genomic_DNA"/>
</dbReference>
<organism evidence="1 2">
    <name type="scientific">Lacibacter sediminis</name>
    <dbReference type="NCBI Taxonomy" id="2760713"/>
    <lineage>
        <taxon>Bacteria</taxon>
        <taxon>Pseudomonadati</taxon>
        <taxon>Bacteroidota</taxon>
        <taxon>Chitinophagia</taxon>
        <taxon>Chitinophagales</taxon>
        <taxon>Chitinophagaceae</taxon>
        <taxon>Lacibacter</taxon>
    </lineage>
</organism>
<accession>A0A7G5XIS6</accession>
<keyword evidence="2" id="KW-1185">Reference proteome</keyword>